<dbReference type="EMBL" id="VTOY01000016">
    <property type="protein sequence ID" value="TYZ20216.1"/>
    <property type="molecule type" value="Genomic_DNA"/>
</dbReference>
<dbReference type="RefSeq" id="WP_149172260.1">
    <property type="nucleotide sequence ID" value="NZ_VTOY01000016.1"/>
</dbReference>
<reference evidence="1 2" key="1">
    <citation type="submission" date="2019-08" db="EMBL/GenBank/DDBJ databases">
        <title>Selenomonas sp. mPRGC5 and Selenomonas sp. mPRGC8 isolated from ruminal fluid of dairy goat (Capra hircus).</title>
        <authorList>
            <person name="Poothong S."/>
            <person name="Nuengjamnong C."/>
            <person name="Tanasupawat S."/>
        </authorList>
    </citation>
    <scope>NUCLEOTIDE SEQUENCE [LARGE SCALE GENOMIC DNA]</scope>
    <source>
        <strain evidence="2">mPRGC5</strain>
    </source>
</reference>
<name>A0A5D6VX31_9FIRM</name>
<comment type="caution">
    <text evidence="1">The sequence shown here is derived from an EMBL/GenBank/DDBJ whole genome shotgun (WGS) entry which is preliminary data.</text>
</comment>
<dbReference type="OrthoDB" id="1669414at2"/>
<dbReference type="Pfam" id="PF21205">
    <property type="entry name" value="Rep3_C"/>
    <property type="match status" value="1"/>
</dbReference>
<accession>A0A5D6VX31</accession>
<sequence>MEQKKSVIHVDPQIDYTATLPAIFASAHHSMTINELKAFLFFIGLTQANTPEDEKKNYHEYTFYTNEMASRLQEDLKTKRPRQVYDTFKSLQSKTIEFSDEAYEDEEDANRKSFTLFSVVDFQGRKKNKPLTLSLPAELNQFLYESKSLIPFSFDELNQMSSIKAMQVFMYLKTLEAKGTNSIPLLQFMVDLGLNTKSYMDFKILNNRILKPAEREIRQSTPYKDFSISNDGTRGRSPKYLYWQFVVTSIEDNREKRLTLASLEPDVAEKVRSLSKEKQDAVMRALQAGFDPSYVNKLVAINQDDVVFGANISLAIMQSERNHLSPEDTGKMILSAVTKNWVNKDSNKEYLKQKKLAQRARATQTELELGITQDVELDANYKRKAAAYFTGMTSEEKKDFFIKKRNFILNVFGHKKEFQIDKYLHRKEDGNPDWRYNEVRAARDVLMSMLKNGDLKI</sequence>
<dbReference type="InterPro" id="IPR036390">
    <property type="entry name" value="WH_DNA-bd_sf"/>
</dbReference>
<keyword evidence="2" id="KW-1185">Reference proteome</keyword>
<gene>
    <name evidence="1" type="ORF">FZ040_12275</name>
</gene>
<evidence type="ECO:0000313" key="1">
    <source>
        <dbReference type="EMBL" id="TYZ20216.1"/>
    </source>
</evidence>
<dbReference type="SUPFAM" id="SSF46785">
    <property type="entry name" value="Winged helix' DNA-binding domain"/>
    <property type="match status" value="1"/>
</dbReference>
<dbReference type="Proteomes" id="UP000323646">
    <property type="component" value="Unassembled WGS sequence"/>
</dbReference>
<dbReference type="Gene3D" id="1.10.10.10">
    <property type="entry name" value="Winged helix-like DNA-binding domain superfamily/Winged helix DNA-binding domain"/>
    <property type="match status" value="2"/>
</dbReference>
<dbReference type="AlphaFoldDB" id="A0A5D6VX31"/>
<proteinExistence type="predicted"/>
<protein>
    <submittedName>
        <fullName evidence="1">Replication initiation protein</fullName>
    </submittedName>
</protein>
<organism evidence="1 2">
    <name type="scientific">Selenomonas ruminis</name>
    <dbReference type="NCBI Taxonomy" id="2593411"/>
    <lineage>
        <taxon>Bacteria</taxon>
        <taxon>Bacillati</taxon>
        <taxon>Bacillota</taxon>
        <taxon>Negativicutes</taxon>
        <taxon>Selenomonadales</taxon>
        <taxon>Selenomonadaceae</taxon>
        <taxon>Selenomonas</taxon>
    </lineage>
</organism>
<evidence type="ECO:0000313" key="2">
    <source>
        <dbReference type="Proteomes" id="UP000323646"/>
    </source>
</evidence>
<dbReference type="InterPro" id="IPR036388">
    <property type="entry name" value="WH-like_DNA-bd_sf"/>
</dbReference>